<dbReference type="AlphaFoldDB" id="A0A2H1EGR7"/>
<dbReference type="RefSeq" id="WP_101009716.1">
    <property type="nucleotide sequence ID" value="NZ_FRFC01000003.1"/>
</dbReference>
<accession>A0A2H1EGR7</accession>
<keyword evidence="3" id="KW-1185">Reference proteome</keyword>
<protein>
    <recommendedName>
        <fullName evidence="4">CARDB domain-containing protein</fullName>
    </recommendedName>
</protein>
<reference evidence="3" key="1">
    <citation type="submission" date="2016-12" db="EMBL/GenBank/DDBJ databases">
        <authorList>
            <person name="Herbold C."/>
        </authorList>
    </citation>
    <scope>NUCLEOTIDE SEQUENCE [LARGE SCALE GENOMIC DNA]</scope>
</reference>
<evidence type="ECO:0000313" key="2">
    <source>
        <dbReference type="EMBL" id="SHO45690.1"/>
    </source>
</evidence>
<proteinExistence type="predicted"/>
<sequence length="132" mass="13833">MKRSIITVAIGGGFAAVVAFLLLVFLPIIPTSEKYSLAVDPIIVQDAMGTETHVAIKNTGSSSLTNVVINYGGTAKPDIIPILEPGEKVSLSPPEGSKLDQVHITTNEGINMTKEYRTPTSADFVGNSGYGG</sequence>
<organism evidence="2 3">
    <name type="scientific">Nitrosotalea sinensis</name>
    <dbReference type="NCBI Taxonomy" id="1499975"/>
    <lineage>
        <taxon>Archaea</taxon>
        <taxon>Nitrososphaerota</taxon>
        <taxon>Nitrososphaeria</taxon>
        <taxon>Nitrosotaleales</taxon>
        <taxon>Nitrosotaleaceae</taxon>
        <taxon>Nitrosotalea</taxon>
    </lineage>
</organism>
<keyword evidence="1" id="KW-0812">Transmembrane</keyword>
<keyword evidence="1" id="KW-1133">Transmembrane helix</keyword>
<keyword evidence="1" id="KW-0472">Membrane</keyword>
<evidence type="ECO:0008006" key="4">
    <source>
        <dbReference type="Google" id="ProtNLM"/>
    </source>
</evidence>
<evidence type="ECO:0000256" key="1">
    <source>
        <dbReference type="SAM" id="Phobius"/>
    </source>
</evidence>
<feature type="transmembrane region" description="Helical" evidence="1">
    <location>
        <begin position="6"/>
        <end position="29"/>
    </location>
</feature>
<dbReference type="EMBL" id="FRFC01000003">
    <property type="protein sequence ID" value="SHO45690.1"/>
    <property type="molecule type" value="Genomic_DNA"/>
</dbReference>
<dbReference type="OrthoDB" id="10951at2157"/>
<dbReference type="Proteomes" id="UP000232412">
    <property type="component" value="Unassembled WGS sequence"/>
</dbReference>
<gene>
    <name evidence="2" type="ORF">NSIN_20743</name>
</gene>
<name>A0A2H1EGR7_9ARCH</name>
<evidence type="ECO:0000313" key="3">
    <source>
        <dbReference type="Proteomes" id="UP000232412"/>
    </source>
</evidence>